<dbReference type="InterPro" id="IPR029058">
    <property type="entry name" value="AB_hydrolase_fold"/>
</dbReference>
<keyword evidence="4" id="KW-1185">Reference proteome</keyword>
<reference evidence="4" key="1">
    <citation type="journal article" date="2019" name="Gigascience">
        <title>De novo genome assembly of the endangered Acer yangbiense, a plant species with extremely small populations endemic to Yunnan Province, China.</title>
        <authorList>
            <person name="Yang J."/>
            <person name="Wariss H.M."/>
            <person name="Tao L."/>
            <person name="Zhang R."/>
            <person name="Yun Q."/>
            <person name="Hollingsworth P."/>
            <person name="Dao Z."/>
            <person name="Luo G."/>
            <person name="Guo H."/>
            <person name="Ma Y."/>
            <person name="Sun W."/>
        </authorList>
    </citation>
    <scope>NUCLEOTIDE SEQUENCE [LARGE SCALE GENOMIC DNA]</scope>
    <source>
        <strain evidence="4">cv. Malutang</strain>
    </source>
</reference>
<accession>A0A5C7IRZ4</accession>
<evidence type="ECO:0000259" key="2">
    <source>
        <dbReference type="Pfam" id="PF00326"/>
    </source>
</evidence>
<organism evidence="3 4">
    <name type="scientific">Acer yangbiense</name>
    <dbReference type="NCBI Taxonomy" id="1000413"/>
    <lineage>
        <taxon>Eukaryota</taxon>
        <taxon>Viridiplantae</taxon>
        <taxon>Streptophyta</taxon>
        <taxon>Embryophyta</taxon>
        <taxon>Tracheophyta</taxon>
        <taxon>Spermatophyta</taxon>
        <taxon>Magnoliopsida</taxon>
        <taxon>eudicotyledons</taxon>
        <taxon>Gunneridae</taxon>
        <taxon>Pentapetalae</taxon>
        <taxon>rosids</taxon>
        <taxon>malvids</taxon>
        <taxon>Sapindales</taxon>
        <taxon>Sapindaceae</taxon>
        <taxon>Hippocastanoideae</taxon>
        <taxon>Acereae</taxon>
        <taxon>Acer</taxon>
    </lineage>
</organism>
<gene>
    <name evidence="3" type="ORF">EZV62_000742</name>
</gene>
<dbReference type="OrthoDB" id="416344at2759"/>
<evidence type="ECO:0000256" key="1">
    <source>
        <dbReference type="ARBA" id="ARBA00022801"/>
    </source>
</evidence>
<keyword evidence="1" id="KW-0378">Hydrolase</keyword>
<evidence type="ECO:0000313" key="3">
    <source>
        <dbReference type="EMBL" id="TXG72163.1"/>
    </source>
</evidence>
<dbReference type="PANTHER" id="PTHR42776:SF4">
    <property type="entry name" value="ACYLAMINO-ACID-RELEASING ENZYME"/>
    <property type="match status" value="1"/>
</dbReference>
<protein>
    <recommendedName>
        <fullName evidence="2">Peptidase S9 prolyl oligopeptidase catalytic domain-containing protein</fullName>
    </recommendedName>
</protein>
<name>A0A5C7IRZ4_9ROSI</name>
<sequence>MVGDEAVMDGGAAAVKTPTLFLLGAQDLRVPVSNGLQYARALKEKGVETKVIVPKDVHAIDRPQSDFESFLNIGLWFKKYCK</sequence>
<dbReference type="Pfam" id="PF00326">
    <property type="entry name" value="Peptidase_S9"/>
    <property type="match status" value="1"/>
</dbReference>
<dbReference type="PANTHER" id="PTHR42776">
    <property type="entry name" value="SERINE PEPTIDASE S9 FAMILY MEMBER"/>
    <property type="match status" value="1"/>
</dbReference>
<dbReference type="GO" id="GO:0004252">
    <property type="term" value="F:serine-type endopeptidase activity"/>
    <property type="evidence" value="ECO:0007669"/>
    <property type="project" value="TreeGrafter"/>
</dbReference>
<comment type="caution">
    <text evidence="3">The sequence shown here is derived from an EMBL/GenBank/DDBJ whole genome shotgun (WGS) entry which is preliminary data.</text>
</comment>
<feature type="domain" description="Peptidase S9 prolyl oligopeptidase catalytic" evidence="2">
    <location>
        <begin position="15"/>
        <end position="81"/>
    </location>
</feature>
<dbReference type="Proteomes" id="UP000323000">
    <property type="component" value="Chromosome 1"/>
</dbReference>
<dbReference type="SUPFAM" id="SSF53474">
    <property type="entry name" value="alpha/beta-Hydrolases"/>
    <property type="match status" value="1"/>
</dbReference>
<dbReference type="EMBL" id="VAHF01000001">
    <property type="protein sequence ID" value="TXG72163.1"/>
    <property type="molecule type" value="Genomic_DNA"/>
</dbReference>
<dbReference type="InterPro" id="IPR001375">
    <property type="entry name" value="Peptidase_S9_cat"/>
</dbReference>
<proteinExistence type="predicted"/>
<dbReference type="AlphaFoldDB" id="A0A5C7IRZ4"/>
<dbReference type="GO" id="GO:0006508">
    <property type="term" value="P:proteolysis"/>
    <property type="evidence" value="ECO:0007669"/>
    <property type="project" value="InterPro"/>
</dbReference>
<dbReference type="Gene3D" id="3.40.50.1820">
    <property type="entry name" value="alpha/beta hydrolase"/>
    <property type="match status" value="1"/>
</dbReference>
<evidence type="ECO:0000313" key="4">
    <source>
        <dbReference type="Proteomes" id="UP000323000"/>
    </source>
</evidence>